<dbReference type="AlphaFoldDB" id="A0A6M3M3C5"/>
<reference evidence="1" key="1">
    <citation type="submission" date="2020-03" db="EMBL/GenBank/DDBJ databases">
        <title>The deep terrestrial virosphere.</title>
        <authorList>
            <person name="Holmfeldt K."/>
            <person name="Nilsson E."/>
            <person name="Simone D."/>
            <person name="Lopez-Fernandez M."/>
            <person name="Wu X."/>
            <person name="de Brujin I."/>
            <person name="Lundin D."/>
            <person name="Andersson A."/>
            <person name="Bertilsson S."/>
            <person name="Dopson M."/>
        </authorList>
    </citation>
    <scope>NUCLEOTIDE SEQUENCE</scope>
    <source>
        <strain evidence="1">MM171A00924</strain>
    </source>
</reference>
<evidence type="ECO:0000313" key="1">
    <source>
        <dbReference type="EMBL" id="QJA99655.1"/>
    </source>
</evidence>
<accession>A0A6M3M3C5</accession>
<proteinExistence type="predicted"/>
<dbReference type="EMBL" id="MT143661">
    <property type="protein sequence ID" value="QJA99655.1"/>
    <property type="molecule type" value="Genomic_DNA"/>
</dbReference>
<protein>
    <submittedName>
        <fullName evidence="1">Uncharacterized protein</fullName>
    </submittedName>
</protein>
<sequence>MVLVIPFYIEAPSPYTFVGGLAWRGGSSSPYYTENVHDFAYSMESRSTELGSFYYPNMIVYFEECMYTRELTTNKIIPLMFSAVKDLHLPKVRKLYIAGELPVDYVAVFISTVLDEDIPIFKYIKRAIFNKFVKPGLKFRGIQIIKMSDMDSRLRSIKTVSDFKSVIKYKEYKLEILRELKCLI</sequence>
<organism evidence="1">
    <name type="scientific">viral metagenome</name>
    <dbReference type="NCBI Taxonomy" id="1070528"/>
    <lineage>
        <taxon>unclassified sequences</taxon>
        <taxon>metagenomes</taxon>
        <taxon>organismal metagenomes</taxon>
    </lineage>
</organism>
<gene>
    <name evidence="1" type="ORF">MM171A00924_0010</name>
</gene>
<name>A0A6M3M3C5_9ZZZZ</name>